<name>A0A5B0QHR6_PUCGR</name>
<feature type="region of interest" description="Disordered" evidence="1">
    <location>
        <begin position="64"/>
        <end position="101"/>
    </location>
</feature>
<dbReference type="AlphaFoldDB" id="A0A5B0QHR6"/>
<organism evidence="2 3">
    <name type="scientific">Puccinia graminis f. sp. tritici</name>
    <dbReference type="NCBI Taxonomy" id="56615"/>
    <lineage>
        <taxon>Eukaryota</taxon>
        <taxon>Fungi</taxon>
        <taxon>Dikarya</taxon>
        <taxon>Basidiomycota</taxon>
        <taxon>Pucciniomycotina</taxon>
        <taxon>Pucciniomycetes</taxon>
        <taxon>Pucciniales</taxon>
        <taxon>Pucciniaceae</taxon>
        <taxon>Puccinia</taxon>
    </lineage>
</organism>
<reference evidence="2 3" key="1">
    <citation type="submission" date="2019-05" db="EMBL/GenBank/DDBJ databases">
        <title>Emergence of the Ug99 lineage of the wheat stem rust pathogen through somatic hybridization.</title>
        <authorList>
            <person name="Li F."/>
            <person name="Upadhyaya N.M."/>
            <person name="Sperschneider J."/>
            <person name="Matny O."/>
            <person name="Nguyen-Phuc H."/>
            <person name="Mago R."/>
            <person name="Raley C."/>
            <person name="Miller M.E."/>
            <person name="Silverstein K.A.T."/>
            <person name="Henningsen E."/>
            <person name="Hirsch C.D."/>
            <person name="Visser B."/>
            <person name="Pretorius Z.A."/>
            <person name="Steffenson B.J."/>
            <person name="Schwessinger B."/>
            <person name="Dodds P.N."/>
            <person name="Figueroa M."/>
        </authorList>
    </citation>
    <scope>NUCLEOTIDE SEQUENCE [LARGE SCALE GENOMIC DNA]</scope>
    <source>
        <strain evidence="2">21-0</strain>
    </source>
</reference>
<dbReference type="OrthoDB" id="2500879at2759"/>
<feature type="region of interest" description="Disordered" evidence="1">
    <location>
        <begin position="1"/>
        <end position="20"/>
    </location>
</feature>
<comment type="caution">
    <text evidence="2">The sequence shown here is derived from an EMBL/GenBank/DDBJ whole genome shotgun (WGS) entry which is preliminary data.</text>
</comment>
<sequence>MVRHTRNSLRARGHITSRRSWRPRPRPAIYIDLEAEMTPEPTVSSNHRQPVVAANVEEENLRVPDHDGTINSTAEAPGTAQGNNEENPRHQNNNHPGIPCHRAVDLTAPGSLANIHPARPPLPPPRPAMEAINMETFLNVARIPRHDINTRARMEIHCILHWSFFRASSEAELTRLGFPLGIARLLCEGIGRLEAFVDEMERDGIEMSPII</sequence>
<dbReference type="EMBL" id="VSWC01000015">
    <property type="protein sequence ID" value="KAA1112756.1"/>
    <property type="molecule type" value="Genomic_DNA"/>
</dbReference>
<gene>
    <name evidence="2" type="ORF">PGT21_008666</name>
</gene>
<evidence type="ECO:0000313" key="2">
    <source>
        <dbReference type="EMBL" id="KAA1112756.1"/>
    </source>
</evidence>
<evidence type="ECO:0000313" key="3">
    <source>
        <dbReference type="Proteomes" id="UP000324748"/>
    </source>
</evidence>
<dbReference type="Proteomes" id="UP000324748">
    <property type="component" value="Unassembled WGS sequence"/>
</dbReference>
<proteinExistence type="predicted"/>
<evidence type="ECO:0000256" key="1">
    <source>
        <dbReference type="SAM" id="MobiDB-lite"/>
    </source>
</evidence>
<keyword evidence="3" id="KW-1185">Reference proteome</keyword>
<accession>A0A5B0QHR6</accession>
<protein>
    <submittedName>
        <fullName evidence="2">Uncharacterized protein</fullName>
    </submittedName>
</protein>